<evidence type="ECO:0000313" key="2">
    <source>
        <dbReference type="Proteomes" id="UP000070422"/>
    </source>
</evidence>
<name>A0A133Y4H0_9LACT</name>
<evidence type="ECO:0000313" key="1">
    <source>
        <dbReference type="EMBL" id="KXB38056.1"/>
    </source>
</evidence>
<dbReference type="Proteomes" id="UP000070422">
    <property type="component" value="Unassembled WGS sequence"/>
</dbReference>
<dbReference type="PATRIC" id="fig|87541.4.peg.216"/>
<dbReference type="RefSeq" id="WP_060936385.1">
    <property type="nucleotide sequence ID" value="NZ_KQ959290.1"/>
</dbReference>
<sequence>MMRYERNRQLVNKSSHKAWKLTEAFVASEPAQVTVHAATHSSAVKVDEATVEDQKVSLNEAVAPEEATEEVEYEYKRKSRIRSSWSRITC</sequence>
<proteinExistence type="predicted"/>
<accession>A0A133Y4H0</accession>
<gene>
    <name evidence="1" type="ORF">HMPREF3187_00217</name>
</gene>
<dbReference type="AlphaFoldDB" id="A0A133Y4H0"/>
<reference evidence="1 2" key="1">
    <citation type="submission" date="2016-01" db="EMBL/GenBank/DDBJ databases">
        <authorList>
            <person name="Oliw E.H."/>
        </authorList>
    </citation>
    <scope>NUCLEOTIDE SEQUENCE [LARGE SCALE GENOMIC DNA]</scope>
    <source>
        <strain evidence="1 2">KA00635</strain>
    </source>
</reference>
<dbReference type="STRING" id="87541.AWM71_05450"/>
<comment type="caution">
    <text evidence="1">The sequence shown here is derived from an EMBL/GenBank/DDBJ whole genome shotgun (WGS) entry which is preliminary data.</text>
</comment>
<organism evidence="1 2">
    <name type="scientific">Aerococcus christensenii</name>
    <dbReference type="NCBI Taxonomy" id="87541"/>
    <lineage>
        <taxon>Bacteria</taxon>
        <taxon>Bacillati</taxon>
        <taxon>Bacillota</taxon>
        <taxon>Bacilli</taxon>
        <taxon>Lactobacillales</taxon>
        <taxon>Aerococcaceae</taxon>
        <taxon>Aerococcus</taxon>
    </lineage>
</organism>
<dbReference type="EMBL" id="LSCQ01000013">
    <property type="protein sequence ID" value="KXB38056.1"/>
    <property type="molecule type" value="Genomic_DNA"/>
</dbReference>
<protein>
    <submittedName>
        <fullName evidence="1">Uncharacterized protein</fullName>
    </submittedName>
</protein>